<sequence>MPPYYPPFSSLIPMFWWTNTKLFSPRPFCSIKLFYF</sequence>
<protein>
    <submittedName>
        <fullName evidence="1">Uncharacterized protein</fullName>
    </submittedName>
</protein>
<dbReference type="AlphaFoldDB" id="A0A2P2J1L1"/>
<evidence type="ECO:0000313" key="1">
    <source>
        <dbReference type="EMBL" id="MBW87369.1"/>
    </source>
</evidence>
<name>A0A2P2J1L1_RHIMU</name>
<accession>A0A2P2J1L1</accession>
<reference evidence="1" key="1">
    <citation type="submission" date="2018-02" db="EMBL/GenBank/DDBJ databases">
        <title>Rhizophora mucronata_Transcriptome.</title>
        <authorList>
            <person name="Meera S.P."/>
            <person name="Sreeshan A."/>
            <person name="Augustine A."/>
        </authorList>
    </citation>
    <scope>NUCLEOTIDE SEQUENCE</scope>
    <source>
        <tissue evidence="1">Leaf</tissue>
    </source>
</reference>
<proteinExistence type="predicted"/>
<organism evidence="1">
    <name type="scientific">Rhizophora mucronata</name>
    <name type="common">Asiatic mangrove</name>
    <dbReference type="NCBI Taxonomy" id="61149"/>
    <lineage>
        <taxon>Eukaryota</taxon>
        <taxon>Viridiplantae</taxon>
        <taxon>Streptophyta</taxon>
        <taxon>Embryophyta</taxon>
        <taxon>Tracheophyta</taxon>
        <taxon>Spermatophyta</taxon>
        <taxon>Magnoliopsida</taxon>
        <taxon>eudicotyledons</taxon>
        <taxon>Gunneridae</taxon>
        <taxon>Pentapetalae</taxon>
        <taxon>rosids</taxon>
        <taxon>fabids</taxon>
        <taxon>Malpighiales</taxon>
        <taxon>Rhizophoraceae</taxon>
        <taxon>Rhizophora</taxon>
    </lineage>
</organism>
<dbReference type="EMBL" id="GGEC01006886">
    <property type="protein sequence ID" value="MBW87369.1"/>
    <property type="molecule type" value="Transcribed_RNA"/>
</dbReference>